<evidence type="ECO:0000313" key="1">
    <source>
        <dbReference type="EMBL" id="VDP76299.1"/>
    </source>
</evidence>
<dbReference type="EMBL" id="UZAL01039966">
    <property type="protein sequence ID" value="VDP76299.1"/>
    <property type="molecule type" value="Genomic_DNA"/>
</dbReference>
<dbReference type="STRING" id="31246.A0A183PUX1"/>
<dbReference type="AlphaFoldDB" id="A0A183PUX1"/>
<organism evidence="1 2">
    <name type="scientific">Schistosoma mattheei</name>
    <dbReference type="NCBI Taxonomy" id="31246"/>
    <lineage>
        <taxon>Eukaryota</taxon>
        <taxon>Metazoa</taxon>
        <taxon>Spiralia</taxon>
        <taxon>Lophotrochozoa</taxon>
        <taxon>Platyhelminthes</taxon>
        <taxon>Trematoda</taxon>
        <taxon>Digenea</taxon>
        <taxon>Strigeidida</taxon>
        <taxon>Schistosomatoidea</taxon>
        <taxon>Schistosomatidae</taxon>
        <taxon>Schistosoma</taxon>
    </lineage>
</organism>
<name>A0A183PUX1_9TREM</name>
<sequence length="181" mass="20624">MDVSGQDTSDHCTNSSEGPVTVAQAKYDPFFTRNLRVIEDLLIDEKRYHSTPGFCVSQSPARTTWMRRSLLNWLRDAKELTVCISLMWDLTCITPVDFVAPVVEFLEFVPSLRQIIRQAALCIYVKAFHVEEISTYMPSYIAAACILYALNLTVHRDLSDTAIRSVTRIQRILRLEAVSSF</sequence>
<dbReference type="Proteomes" id="UP000269396">
    <property type="component" value="Unassembled WGS sequence"/>
</dbReference>
<proteinExistence type="predicted"/>
<dbReference type="Gene3D" id="1.10.472.10">
    <property type="entry name" value="Cyclin-like"/>
    <property type="match status" value="1"/>
</dbReference>
<keyword evidence="2" id="KW-1185">Reference proteome</keyword>
<accession>A0A183PUX1</accession>
<evidence type="ECO:0000313" key="2">
    <source>
        <dbReference type="Proteomes" id="UP000269396"/>
    </source>
</evidence>
<reference evidence="1 2" key="1">
    <citation type="submission" date="2018-11" db="EMBL/GenBank/DDBJ databases">
        <authorList>
            <consortium name="Pathogen Informatics"/>
        </authorList>
    </citation>
    <scope>NUCLEOTIDE SEQUENCE [LARGE SCALE GENOMIC DNA]</scope>
    <source>
        <strain>Denwood</strain>
        <strain evidence="2">Zambia</strain>
    </source>
</reference>
<gene>
    <name evidence="1" type="ORF">SMTD_LOCUS18157</name>
</gene>
<protein>
    <submittedName>
        <fullName evidence="1">Uncharacterized protein</fullName>
    </submittedName>
</protein>